<gene>
    <name evidence="3" type="ORF">TD95_004396</name>
</gene>
<feature type="compositionally biased region" description="Low complexity" evidence="1">
    <location>
        <begin position="55"/>
        <end position="70"/>
    </location>
</feature>
<feature type="region of interest" description="Disordered" evidence="1">
    <location>
        <begin position="47"/>
        <end position="80"/>
    </location>
</feature>
<feature type="transmembrane region" description="Helical" evidence="2">
    <location>
        <begin position="12"/>
        <end position="30"/>
    </location>
</feature>
<reference evidence="3 4" key="1">
    <citation type="submission" date="2015-03" db="EMBL/GenBank/DDBJ databases">
        <authorList>
            <person name="Radwan O."/>
            <person name="Al-Naeli F.A."/>
            <person name="Rendon G.A."/>
            <person name="Fields C."/>
        </authorList>
    </citation>
    <scope>NUCLEOTIDE SEQUENCE [LARGE SCALE GENOMIC DNA]</scope>
    <source>
        <strain evidence="3">CR-DP1</strain>
    </source>
</reference>
<comment type="caution">
    <text evidence="3">The sequence shown here is derived from an EMBL/GenBank/DDBJ whole genome shotgun (WGS) entry which is preliminary data.</text>
</comment>
<name>A0A0F4ZHB6_9PEZI</name>
<evidence type="ECO:0000313" key="3">
    <source>
        <dbReference type="EMBL" id="KKA30004.1"/>
    </source>
</evidence>
<dbReference type="Gene3D" id="1.50.10.10">
    <property type="match status" value="1"/>
</dbReference>
<dbReference type="AlphaFoldDB" id="A0A0F4ZHB6"/>
<dbReference type="InterPro" id="IPR012341">
    <property type="entry name" value="6hp_glycosidase-like_sf"/>
</dbReference>
<dbReference type="OrthoDB" id="7771656at2759"/>
<keyword evidence="4" id="KW-1185">Reference proteome</keyword>
<dbReference type="GO" id="GO:0003824">
    <property type="term" value="F:catalytic activity"/>
    <property type="evidence" value="ECO:0007669"/>
    <property type="project" value="UniProtKB-ARBA"/>
</dbReference>
<keyword evidence="2" id="KW-0472">Membrane</keyword>
<sequence length="617" mass="67402">MALLRGPLGTRLILVAAMIIGGFLTLIWIWDVPTGIALPLPHGTESISLPESKTPESVSPPESATASSPSKPGSGLSETETVESITIVESVFGEEANTTWGWQKPPGDCPEYTSYARSAHEPKSKGKLALGFQRPAPKCRTFRSKLVEAQIARMEKTIADPDLFRLFENTFPSTLDTCIKWMGVAEDNAEEELAFIVTGDIDAMWLRDSANQLQVYRDLIKSPTDDLAAVFRGAINLQARYIIKAPYCNAFQAPPESGIQVGRGGSGSTVFPMFDPKIVSTCNFELDSFGAFLQLSADYLHATGDMEFFGKFHWLEAVETMIKTATAMMASTYDDHGKPRTPPYKFNSETTTMTGTLNNVGTGNPVAFTGMVRSPFRPSDDTSVFEFLVPANMMFSRYLQVTANITQHTPNARVGLSAEMTSLAKGIRDAINKHAVVEGPNGVGRIYAYEVDGFGGRNFMDDANVPSLLSAPFLGFVDNKDEVYLNTRKFVLSKQNPWYCEGPVINGVGGPHIKPGAAWPMSNTIQIMTSDNHTEIEKALLELLTSTNSIGLIHESVNSYSQRDFTRPWFSWANGLFGQTILDLNKRAPALLKKSYQDIVGGDISSPPVAMPVSVAN</sequence>
<dbReference type="PANTHER" id="PTHR31047:SF1">
    <property type="entry name" value="DUF1237 DOMAIN-CONTAINING PROTEIN"/>
    <property type="match status" value="1"/>
</dbReference>
<keyword evidence="2" id="KW-0812">Transmembrane</keyword>
<dbReference type="GO" id="GO:0005975">
    <property type="term" value="P:carbohydrate metabolic process"/>
    <property type="evidence" value="ECO:0007669"/>
    <property type="project" value="InterPro"/>
</dbReference>
<protein>
    <recommendedName>
        <fullName evidence="5">Glycoside hydrolase family 125 protein</fullName>
    </recommendedName>
</protein>
<keyword evidence="2" id="KW-1133">Transmembrane helix</keyword>
<dbReference type="InterPro" id="IPR008928">
    <property type="entry name" value="6-hairpin_glycosidase_sf"/>
</dbReference>
<accession>A0A0F4ZHB6</accession>
<dbReference type="Proteomes" id="UP000033483">
    <property type="component" value="Unassembled WGS sequence"/>
</dbReference>
<dbReference type="SMART" id="SM01149">
    <property type="entry name" value="DUF1237"/>
    <property type="match status" value="1"/>
</dbReference>
<dbReference type="Pfam" id="PF06824">
    <property type="entry name" value="Glyco_hydro_125"/>
    <property type="match status" value="1"/>
</dbReference>
<dbReference type="InterPro" id="IPR008313">
    <property type="entry name" value="GH125"/>
</dbReference>
<evidence type="ECO:0000256" key="1">
    <source>
        <dbReference type="SAM" id="MobiDB-lite"/>
    </source>
</evidence>
<organism evidence="3 4">
    <name type="scientific">Thielaviopsis punctulata</name>
    <dbReference type="NCBI Taxonomy" id="72032"/>
    <lineage>
        <taxon>Eukaryota</taxon>
        <taxon>Fungi</taxon>
        <taxon>Dikarya</taxon>
        <taxon>Ascomycota</taxon>
        <taxon>Pezizomycotina</taxon>
        <taxon>Sordariomycetes</taxon>
        <taxon>Hypocreomycetidae</taxon>
        <taxon>Microascales</taxon>
        <taxon>Ceratocystidaceae</taxon>
        <taxon>Thielaviopsis</taxon>
    </lineage>
</organism>
<evidence type="ECO:0000313" key="4">
    <source>
        <dbReference type="Proteomes" id="UP000033483"/>
    </source>
</evidence>
<evidence type="ECO:0000256" key="2">
    <source>
        <dbReference type="SAM" id="Phobius"/>
    </source>
</evidence>
<evidence type="ECO:0008006" key="5">
    <source>
        <dbReference type="Google" id="ProtNLM"/>
    </source>
</evidence>
<dbReference type="SUPFAM" id="SSF48208">
    <property type="entry name" value="Six-hairpin glycosidases"/>
    <property type="match status" value="1"/>
</dbReference>
<dbReference type="PANTHER" id="PTHR31047">
    <property type="entry name" value="MEIOTICALLY UP-REGULATED GENE 157 PROTEIN"/>
    <property type="match status" value="1"/>
</dbReference>
<proteinExistence type="predicted"/>
<dbReference type="EMBL" id="LAEV01000593">
    <property type="protein sequence ID" value="KKA30004.1"/>
    <property type="molecule type" value="Genomic_DNA"/>
</dbReference>